<dbReference type="EMBL" id="JACGWJ010000024">
    <property type="protein sequence ID" value="KAL0320937.1"/>
    <property type="molecule type" value="Genomic_DNA"/>
</dbReference>
<evidence type="ECO:0000313" key="1">
    <source>
        <dbReference type="EMBL" id="KAL0320937.1"/>
    </source>
</evidence>
<name>A0AAW2LRL5_SESRA</name>
<comment type="caution">
    <text evidence="1">The sequence shown here is derived from an EMBL/GenBank/DDBJ whole genome shotgun (WGS) entry which is preliminary data.</text>
</comment>
<dbReference type="AlphaFoldDB" id="A0AAW2LRL5"/>
<dbReference type="PANTHER" id="PTHR32472:SF12">
    <property type="entry name" value="P-LOOP CONTAINING NUCLEOSIDE TRIPHOSPHATE HYDROLASES SUPERFAMILY PROTEIN"/>
    <property type="match status" value="1"/>
</dbReference>
<organism evidence="1">
    <name type="scientific">Sesamum radiatum</name>
    <name type="common">Black benniseed</name>
    <dbReference type="NCBI Taxonomy" id="300843"/>
    <lineage>
        <taxon>Eukaryota</taxon>
        <taxon>Viridiplantae</taxon>
        <taxon>Streptophyta</taxon>
        <taxon>Embryophyta</taxon>
        <taxon>Tracheophyta</taxon>
        <taxon>Spermatophyta</taxon>
        <taxon>Magnoliopsida</taxon>
        <taxon>eudicotyledons</taxon>
        <taxon>Gunneridae</taxon>
        <taxon>Pentapetalae</taxon>
        <taxon>asterids</taxon>
        <taxon>lamiids</taxon>
        <taxon>Lamiales</taxon>
        <taxon>Pedaliaceae</taxon>
        <taxon>Sesamum</taxon>
    </lineage>
</organism>
<accession>A0AAW2LRL5</accession>
<reference evidence="1" key="2">
    <citation type="journal article" date="2024" name="Plant">
        <title>Genomic evolution and insights into agronomic trait innovations of Sesamum species.</title>
        <authorList>
            <person name="Miao H."/>
            <person name="Wang L."/>
            <person name="Qu L."/>
            <person name="Liu H."/>
            <person name="Sun Y."/>
            <person name="Le M."/>
            <person name="Wang Q."/>
            <person name="Wei S."/>
            <person name="Zheng Y."/>
            <person name="Lin W."/>
            <person name="Duan Y."/>
            <person name="Cao H."/>
            <person name="Xiong S."/>
            <person name="Wang X."/>
            <person name="Wei L."/>
            <person name="Li C."/>
            <person name="Ma Q."/>
            <person name="Ju M."/>
            <person name="Zhao R."/>
            <person name="Li G."/>
            <person name="Mu C."/>
            <person name="Tian Q."/>
            <person name="Mei H."/>
            <person name="Zhang T."/>
            <person name="Gao T."/>
            <person name="Zhang H."/>
        </authorList>
    </citation>
    <scope>NUCLEOTIDE SEQUENCE</scope>
    <source>
        <strain evidence="1">G02</strain>
    </source>
</reference>
<protein>
    <submittedName>
        <fullName evidence="1">Uncharacterized protein</fullName>
    </submittedName>
</protein>
<reference evidence="1" key="1">
    <citation type="submission" date="2020-06" db="EMBL/GenBank/DDBJ databases">
        <authorList>
            <person name="Li T."/>
            <person name="Hu X."/>
            <person name="Zhang T."/>
            <person name="Song X."/>
            <person name="Zhang H."/>
            <person name="Dai N."/>
            <person name="Sheng W."/>
            <person name="Hou X."/>
            <person name="Wei L."/>
        </authorList>
    </citation>
    <scope>NUCLEOTIDE SEQUENCE</scope>
    <source>
        <strain evidence="1">G02</strain>
        <tissue evidence="1">Leaf</tissue>
    </source>
</reference>
<gene>
    <name evidence="1" type="ORF">Sradi_5355200</name>
</gene>
<dbReference type="PANTHER" id="PTHR32472">
    <property type="entry name" value="DNA REPAIR PROTEIN RADA"/>
    <property type="match status" value="1"/>
</dbReference>
<dbReference type="GO" id="GO:0000725">
    <property type="term" value="P:recombinational repair"/>
    <property type="evidence" value="ECO:0007669"/>
    <property type="project" value="TreeGrafter"/>
</dbReference>
<sequence>MRPLKVSSKRSSKKVRGGTGFGFCFFRVHKYKDWCHPALCAGKRLCNRLHQRVDEYVWQEVTLLKATYTRDQSKVAAERWPFCSGEELCRTCISIRTVMLGHNHAQTLAAQETLAKLVKDEEQDIRPVVSQNHQSGHGSSILFTRCNIHAAITNIKIRTSNCLKLSVFRYSTLQ</sequence>
<proteinExistence type="predicted"/>